<comment type="similarity">
    <text evidence="2">Belongs to the cyclic nucleotide-gated cation channel (TC 1.A.1.5) family.</text>
</comment>
<dbReference type="CDD" id="cd00038">
    <property type="entry name" value="CAP_ED"/>
    <property type="match status" value="1"/>
</dbReference>
<feature type="domain" description="Cyclic nucleotide-binding" evidence="11">
    <location>
        <begin position="474"/>
        <end position="552"/>
    </location>
</feature>
<feature type="transmembrane region" description="Helical" evidence="10">
    <location>
        <begin position="12"/>
        <end position="30"/>
    </location>
</feature>
<dbReference type="InterPro" id="IPR014710">
    <property type="entry name" value="RmlC-like_jellyroll"/>
</dbReference>
<feature type="transmembrane region" description="Helical" evidence="10">
    <location>
        <begin position="85"/>
        <end position="103"/>
    </location>
</feature>
<dbReference type="EMBL" id="RDQH01000333">
    <property type="protein sequence ID" value="RXH95247.1"/>
    <property type="molecule type" value="Genomic_DNA"/>
</dbReference>
<evidence type="ECO:0000256" key="4">
    <source>
        <dbReference type="ARBA" id="ARBA00022692"/>
    </source>
</evidence>
<evidence type="ECO:0000259" key="11">
    <source>
        <dbReference type="PROSITE" id="PS50042"/>
    </source>
</evidence>
<dbReference type="InterPro" id="IPR018490">
    <property type="entry name" value="cNMP-bd_dom_sf"/>
</dbReference>
<evidence type="ECO:0000256" key="5">
    <source>
        <dbReference type="ARBA" id="ARBA00022989"/>
    </source>
</evidence>
<keyword evidence="8" id="KW-1071">Ligand-gated ion channel</keyword>
<feature type="transmembrane region" description="Helical" evidence="10">
    <location>
        <begin position="42"/>
        <end position="65"/>
    </location>
</feature>
<dbReference type="GO" id="GO:0005216">
    <property type="term" value="F:monoatomic ion channel activity"/>
    <property type="evidence" value="ECO:0007669"/>
    <property type="project" value="InterPro"/>
</dbReference>
<protein>
    <recommendedName>
        <fullName evidence="11">Cyclic nucleotide-binding domain-containing protein</fullName>
    </recommendedName>
</protein>
<dbReference type="PROSITE" id="PS50042">
    <property type="entry name" value="CNMP_BINDING_3"/>
    <property type="match status" value="1"/>
</dbReference>
<dbReference type="SUPFAM" id="SSF81324">
    <property type="entry name" value="Voltage-gated potassium channels"/>
    <property type="match status" value="1"/>
</dbReference>
<feature type="transmembrane region" description="Helical" evidence="10">
    <location>
        <begin position="160"/>
        <end position="185"/>
    </location>
</feature>
<sequence>MANRDVENQAAGSVSGPWKVLLTLVLYAVRTQKHEPRKFLHIWSKIFVMSCVFAVSLDPLFLYTLIIDQDNKCLQMDKKLSTTVLVLRSFTDIIFVVPFLYKVHKSVKFQMHKNLGANVAANTTRTVASSTKQIEGNLYRKSKGRALTKVGKKIAQKMSWFSFSIINDFLSLLPVPQLLIIVTFYNMRGAEYVEHRKVLNVFILGQYLPRVYRVHQSSKKLQETAGIWIKGLFNFFLYMLASHILGGFWYFFSIQQETLCWYNACAKHSPDPIGCMNTFYCGRQTTTSRNITLLNEHCPLDTPDGVLPPFNFGIFLDSLKNRNLDHIKFEKKFFYSFWWGLRNLSNFGTNLITSTYVWENLFAILISVVGLLLFLYLIGNVQMEATKTEERRQKAEEDEETKQKISMKMLDVRRWISENKFPDDVKEEIMDSMAKILKQDKDADVHKPFLILPWQTKRSVKRHLFMGTLKKVNRLKGMNEKVLTLMCDCLKPVTYGETSFVFRMGDPLDCMMFIIQGTVWTYGSSDNQVGQGVSSMAIKRVGKGYIYGEELLDWASDCFNELPVSSKHVKSQTKVEAFVLLAKDLETVVSRCKTYWDLHNCNNPEEVAVSTVRRFFRRPQRRPPLSSAEIWNDINRRTL</sequence>
<dbReference type="Gene3D" id="2.60.120.10">
    <property type="entry name" value="Jelly Rolls"/>
    <property type="match status" value="1"/>
</dbReference>
<dbReference type="Proteomes" id="UP000290289">
    <property type="component" value="Chromosome 7"/>
</dbReference>
<dbReference type="Gene3D" id="1.10.287.70">
    <property type="match status" value="1"/>
</dbReference>
<evidence type="ECO:0000313" key="12">
    <source>
        <dbReference type="EMBL" id="RXH95247.1"/>
    </source>
</evidence>
<keyword evidence="7 10" id="KW-0472">Membrane</keyword>
<comment type="subcellular location">
    <subcellularLocation>
        <location evidence="1">Membrane</location>
        <topology evidence="1">Multi-pass membrane protein</topology>
    </subcellularLocation>
</comment>
<accession>A0A498JK11</accession>
<keyword evidence="3" id="KW-0813">Transport</keyword>
<keyword evidence="5 10" id="KW-1133">Transmembrane helix</keyword>
<gene>
    <name evidence="12" type="ORF">DVH24_024931</name>
</gene>
<evidence type="ECO:0000313" key="13">
    <source>
        <dbReference type="Proteomes" id="UP000290289"/>
    </source>
</evidence>
<organism evidence="12 13">
    <name type="scientific">Malus domestica</name>
    <name type="common">Apple</name>
    <name type="synonym">Pyrus malus</name>
    <dbReference type="NCBI Taxonomy" id="3750"/>
    <lineage>
        <taxon>Eukaryota</taxon>
        <taxon>Viridiplantae</taxon>
        <taxon>Streptophyta</taxon>
        <taxon>Embryophyta</taxon>
        <taxon>Tracheophyta</taxon>
        <taxon>Spermatophyta</taxon>
        <taxon>Magnoliopsida</taxon>
        <taxon>eudicotyledons</taxon>
        <taxon>Gunneridae</taxon>
        <taxon>Pentapetalae</taxon>
        <taxon>rosids</taxon>
        <taxon>fabids</taxon>
        <taxon>Rosales</taxon>
        <taxon>Rosaceae</taxon>
        <taxon>Amygdaloideae</taxon>
        <taxon>Maleae</taxon>
        <taxon>Malus</taxon>
    </lineage>
</organism>
<feature type="transmembrane region" description="Helical" evidence="10">
    <location>
        <begin position="361"/>
        <end position="378"/>
    </location>
</feature>
<evidence type="ECO:0000256" key="9">
    <source>
        <dbReference type="ARBA" id="ARBA00023303"/>
    </source>
</evidence>
<evidence type="ECO:0000256" key="10">
    <source>
        <dbReference type="SAM" id="Phobius"/>
    </source>
</evidence>
<keyword evidence="6" id="KW-0406">Ion transport</keyword>
<dbReference type="PANTHER" id="PTHR45651">
    <property type="entry name" value="CYCLIC NUCLEOTIDE-GATED ION CHANNEL 15-RELATED-RELATED"/>
    <property type="match status" value="1"/>
</dbReference>
<dbReference type="InterPro" id="IPR005821">
    <property type="entry name" value="Ion_trans_dom"/>
</dbReference>
<proteinExistence type="inferred from homology"/>
<dbReference type="InterPro" id="IPR000595">
    <property type="entry name" value="cNMP-bd_dom"/>
</dbReference>
<dbReference type="AlphaFoldDB" id="A0A498JK11"/>
<keyword evidence="4 10" id="KW-0812">Transmembrane</keyword>
<comment type="caution">
    <text evidence="12">The sequence shown here is derived from an EMBL/GenBank/DDBJ whole genome shotgun (WGS) entry which is preliminary data.</text>
</comment>
<dbReference type="Pfam" id="PF00520">
    <property type="entry name" value="Ion_trans"/>
    <property type="match status" value="1"/>
</dbReference>
<evidence type="ECO:0000256" key="7">
    <source>
        <dbReference type="ARBA" id="ARBA00023136"/>
    </source>
</evidence>
<dbReference type="SUPFAM" id="SSF51206">
    <property type="entry name" value="cAMP-binding domain-like"/>
    <property type="match status" value="1"/>
</dbReference>
<feature type="transmembrane region" description="Helical" evidence="10">
    <location>
        <begin position="232"/>
        <end position="252"/>
    </location>
</feature>
<reference evidence="12 13" key="1">
    <citation type="submission" date="2018-10" db="EMBL/GenBank/DDBJ databases">
        <title>A high-quality apple genome assembly.</title>
        <authorList>
            <person name="Hu J."/>
        </authorList>
    </citation>
    <scope>NUCLEOTIDE SEQUENCE [LARGE SCALE GENOMIC DNA]</scope>
    <source>
        <strain evidence="13">cv. HFTH1</strain>
        <tissue evidence="12">Young leaf</tissue>
    </source>
</reference>
<name>A0A498JK11_MALDO</name>
<evidence type="ECO:0000256" key="2">
    <source>
        <dbReference type="ARBA" id="ARBA00010486"/>
    </source>
</evidence>
<dbReference type="PANTHER" id="PTHR45651:SF68">
    <property type="entry name" value="ION TRANSPORT DOMAIN-CONTAINING PROTEIN"/>
    <property type="match status" value="1"/>
</dbReference>
<keyword evidence="9" id="KW-0407">Ion channel</keyword>
<evidence type="ECO:0000256" key="8">
    <source>
        <dbReference type="ARBA" id="ARBA00023286"/>
    </source>
</evidence>
<evidence type="ECO:0000256" key="1">
    <source>
        <dbReference type="ARBA" id="ARBA00004141"/>
    </source>
</evidence>
<evidence type="ECO:0000256" key="6">
    <source>
        <dbReference type="ARBA" id="ARBA00023065"/>
    </source>
</evidence>
<keyword evidence="13" id="KW-1185">Reference proteome</keyword>
<dbReference type="GO" id="GO:0016020">
    <property type="term" value="C:membrane"/>
    <property type="evidence" value="ECO:0007669"/>
    <property type="project" value="UniProtKB-SubCell"/>
</dbReference>
<evidence type="ECO:0000256" key="3">
    <source>
        <dbReference type="ARBA" id="ARBA00022448"/>
    </source>
</evidence>